<feature type="compositionally biased region" description="Low complexity" evidence="1">
    <location>
        <begin position="31"/>
        <end position="43"/>
    </location>
</feature>
<evidence type="ECO:0000259" key="2">
    <source>
        <dbReference type="Pfam" id="PF14090"/>
    </source>
</evidence>
<dbReference type="OrthoDB" id="5460933at2"/>
<evidence type="ECO:0000313" key="3">
    <source>
        <dbReference type="EMBL" id="EHJ46928.1"/>
    </source>
</evidence>
<name>G7Q5Z1_9BACT</name>
<reference evidence="4" key="1">
    <citation type="journal article" date="2015" name="Genome Announc.">
        <title>High-Quality Draft Genome Sequence of Desulfovibrio carbinoliphilus FW-101-2B, an Organic Acid-Oxidizing Sulfate-Reducing Bacterium Isolated from Uranium(VI)-Contaminated Groundwater.</title>
        <authorList>
            <person name="Ramsay B.D."/>
            <person name="Hwang C."/>
            <person name="Woo H.L."/>
            <person name="Carroll S.L."/>
            <person name="Lucas S."/>
            <person name="Han J."/>
            <person name="Lapidus A.L."/>
            <person name="Cheng J.F."/>
            <person name="Goodwin L.A."/>
            <person name="Pitluck S."/>
            <person name="Peters L."/>
            <person name="Chertkov O."/>
            <person name="Held B."/>
            <person name="Detter J.C."/>
            <person name="Han C.S."/>
            <person name="Tapia R."/>
            <person name="Land M.L."/>
            <person name="Hauser L.J."/>
            <person name="Kyrpides N.C."/>
            <person name="Ivanova N.N."/>
            <person name="Mikhailova N."/>
            <person name="Pagani I."/>
            <person name="Woyke T."/>
            <person name="Arkin A.P."/>
            <person name="Dehal P."/>
            <person name="Chivian D."/>
            <person name="Criddle C.S."/>
            <person name="Wu W."/>
            <person name="Chakraborty R."/>
            <person name="Hazen T.C."/>
            <person name="Fields M.W."/>
        </authorList>
    </citation>
    <scope>NUCLEOTIDE SEQUENCE [LARGE SCALE GENOMIC DNA]</scope>
    <source>
        <strain evidence="4">FW-101-2B</strain>
    </source>
</reference>
<protein>
    <recommendedName>
        <fullName evidence="2">Winged helix-turn-helix domain-containing protein</fullName>
    </recommendedName>
</protein>
<dbReference type="Pfam" id="PF14090">
    <property type="entry name" value="HTH_39"/>
    <property type="match status" value="1"/>
</dbReference>
<dbReference type="RefSeq" id="WP_009180349.1">
    <property type="nucleotide sequence ID" value="NZ_CM001368.1"/>
</dbReference>
<accession>G7Q5Z1</accession>
<dbReference type="EMBL" id="CM001368">
    <property type="protein sequence ID" value="EHJ46928.1"/>
    <property type="molecule type" value="Genomic_DNA"/>
</dbReference>
<proteinExistence type="predicted"/>
<dbReference type="Proteomes" id="UP000004662">
    <property type="component" value="Chromosome"/>
</dbReference>
<keyword evidence="4" id="KW-1185">Reference proteome</keyword>
<dbReference type="STRING" id="694327.DFW101_0912"/>
<dbReference type="AlphaFoldDB" id="G7Q5Z1"/>
<organism evidence="3 4">
    <name type="scientific">Solidesulfovibrio carbinoliphilus subsp. oakridgensis</name>
    <dbReference type="NCBI Taxonomy" id="694327"/>
    <lineage>
        <taxon>Bacteria</taxon>
        <taxon>Pseudomonadati</taxon>
        <taxon>Thermodesulfobacteriota</taxon>
        <taxon>Desulfovibrionia</taxon>
        <taxon>Desulfovibrionales</taxon>
        <taxon>Desulfovibrionaceae</taxon>
        <taxon>Solidesulfovibrio</taxon>
    </lineage>
</organism>
<gene>
    <name evidence="3" type="ORF">DFW101_0912</name>
</gene>
<dbReference type="eggNOG" id="ENOG50339YW">
    <property type="taxonomic scope" value="Bacteria"/>
</dbReference>
<dbReference type="InterPro" id="IPR055245">
    <property type="entry name" value="HTH_proteobacteria"/>
</dbReference>
<sequence length="114" mass="12473">MSSTQKKQNPAGGPGFAKNSNEDGDKTLVHNNSADFNDNSASAQRSRMLAALHKGPVSTLKARREYDILHPAARVLELRARGHLIDTVPTDDFTSEGKPHRVALYLYRGMKGAE</sequence>
<evidence type="ECO:0000256" key="1">
    <source>
        <dbReference type="SAM" id="MobiDB-lite"/>
    </source>
</evidence>
<evidence type="ECO:0000313" key="4">
    <source>
        <dbReference type="Proteomes" id="UP000004662"/>
    </source>
</evidence>
<dbReference type="HOGENOM" id="CLU_2117110_0_0_7"/>
<feature type="region of interest" description="Disordered" evidence="1">
    <location>
        <begin position="1"/>
        <end position="43"/>
    </location>
</feature>
<feature type="domain" description="Winged helix-turn-helix" evidence="2">
    <location>
        <begin position="44"/>
        <end position="106"/>
    </location>
</feature>